<name>A3ZKZ6_9BACT</name>
<evidence type="ECO:0000313" key="2">
    <source>
        <dbReference type="Proteomes" id="UP000004358"/>
    </source>
</evidence>
<reference evidence="1 2" key="1">
    <citation type="submission" date="2006-02" db="EMBL/GenBank/DDBJ databases">
        <authorList>
            <person name="Amann R."/>
            <person name="Ferriera S."/>
            <person name="Johnson J."/>
            <person name="Kravitz S."/>
            <person name="Halpern A."/>
            <person name="Remington K."/>
            <person name="Beeson K."/>
            <person name="Tran B."/>
            <person name="Rogers Y.-H."/>
            <person name="Friedman R."/>
            <person name="Venter J.C."/>
        </authorList>
    </citation>
    <scope>NUCLEOTIDE SEQUENCE [LARGE SCALE GENOMIC DNA]</scope>
    <source>
        <strain evidence="1 2">DSM 3645</strain>
    </source>
</reference>
<sequence length="144" mass="15953">MTSSPAALLLNQLAALHRTSLPSYLSYTRPWAAEGDDDAVEMLRQIAVDHAYVVDKVMTLLEADGLESHLGNFPMEYTSLHDLSIEYLVQRTMQYQEGFIVRLENLIDALPDEAVPREIAEEAWGLAKGHLKNLQDAAADLAAS</sequence>
<gene>
    <name evidence="1" type="ORF">DSM3645_08527</name>
</gene>
<comment type="caution">
    <text evidence="1">The sequence shown here is derived from an EMBL/GenBank/DDBJ whole genome shotgun (WGS) entry which is preliminary data.</text>
</comment>
<dbReference type="Proteomes" id="UP000004358">
    <property type="component" value="Unassembled WGS sequence"/>
</dbReference>
<dbReference type="HOGENOM" id="CLU_1792728_0_0_0"/>
<dbReference type="OrthoDB" id="282205at2"/>
<dbReference type="RefSeq" id="WP_002655299.1">
    <property type="nucleotide sequence ID" value="NZ_CH672377.1"/>
</dbReference>
<protein>
    <recommendedName>
        <fullName evidence="3">Ferritin/DPS protein domain-containing protein</fullName>
    </recommendedName>
</protein>
<evidence type="ECO:0000313" key="1">
    <source>
        <dbReference type="EMBL" id="EAQ82429.1"/>
    </source>
</evidence>
<proteinExistence type="predicted"/>
<dbReference type="AlphaFoldDB" id="A3ZKZ6"/>
<accession>A3ZKZ6</accession>
<evidence type="ECO:0008006" key="3">
    <source>
        <dbReference type="Google" id="ProtNLM"/>
    </source>
</evidence>
<organism evidence="1 2">
    <name type="scientific">Blastopirellula marina DSM 3645</name>
    <dbReference type="NCBI Taxonomy" id="314230"/>
    <lineage>
        <taxon>Bacteria</taxon>
        <taxon>Pseudomonadati</taxon>
        <taxon>Planctomycetota</taxon>
        <taxon>Planctomycetia</taxon>
        <taxon>Pirellulales</taxon>
        <taxon>Pirellulaceae</taxon>
        <taxon>Blastopirellula</taxon>
    </lineage>
</organism>
<dbReference type="STRING" id="314230.DSM3645_08527"/>
<dbReference type="EMBL" id="AANZ01000001">
    <property type="protein sequence ID" value="EAQ82429.1"/>
    <property type="molecule type" value="Genomic_DNA"/>
</dbReference>